<protein>
    <submittedName>
        <fullName evidence="1">Uncharacterized protein</fullName>
    </submittedName>
</protein>
<accession>A0A2T4UDF7</accession>
<dbReference type="Proteomes" id="UP000240739">
    <property type="component" value="Unassembled WGS sequence"/>
</dbReference>
<dbReference type="EMBL" id="PYYB01000003">
    <property type="protein sequence ID" value="PTL55534.1"/>
    <property type="molecule type" value="Genomic_DNA"/>
</dbReference>
<sequence length="68" mass="7226">MSPTAAAAAPTVRYLDDLNLAQCILGDDVVLDRKTLTLYDVNAETRELRMIGSYSTPGEALGALDVLG</sequence>
<keyword evidence="2" id="KW-1185">Reference proteome</keyword>
<reference evidence="1 2" key="1">
    <citation type="submission" date="2018-03" db="EMBL/GenBank/DDBJ databases">
        <title>Aquarubrobacter algicola gen. nov., sp. nov., a novel actinobacterium isolated from shallow eutrophic lake during the end of cyanobacterial harmful algal blooms.</title>
        <authorList>
            <person name="Chun S.J."/>
        </authorList>
    </citation>
    <scope>NUCLEOTIDE SEQUENCE [LARGE SCALE GENOMIC DNA]</scope>
    <source>
        <strain evidence="1 2">Seoho-28</strain>
    </source>
</reference>
<dbReference type="AlphaFoldDB" id="A0A2T4UDF7"/>
<evidence type="ECO:0000313" key="2">
    <source>
        <dbReference type="Proteomes" id="UP000240739"/>
    </source>
</evidence>
<dbReference type="RefSeq" id="WP_107570577.1">
    <property type="nucleotide sequence ID" value="NZ_PYYB01000003.1"/>
</dbReference>
<gene>
    <name evidence="1" type="ORF">C7Y72_17970</name>
</gene>
<organism evidence="1 2">
    <name type="scientific">Paraconexibacter algicola</name>
    <dbReference type="NCBI Taxonomy" id="2133960"/>
    <lineage>
        <taxon>Bacteria</taxon>
        <taxon>Bacillati</taxon>
        <taxon>Actinomycetota</taxon>
        <taxon>Thermoleophilia</taxon>
        <taxon>Solirubrobacterales</taxon>
        <taxon>Paraconexibacteraceae</taxon>
        <taxon>Paraconexibacter</taxon>
    </lineage>
</organism>
<name>A0A2T4UDF7_9ACTN</name>
<evidence type="ECO:0000313" key="1">
    <source>
        <dbReference type="EMBL" id="PTL55534.1"/>
    </source>
</evidence>
<comment type="caution">
    <text evidence="1">The sequence shown here is derived from an EMBL/GenBank/DDBJ whole genome shotgun (WGS) entry which is preliminary data.</text>
</comment>
<proteinExistence type="predicted"/>